<keyword evidence="2" id="KW-0645">Protease</keyword>
<dbReference type="EMBL" id="LAZR01007511">
    <property type="protein sequence ID" value="KKM84797.1"/>
    <property type="molecule type" value="Genomic_DNA"/>
</dbReference>
<dbReference type="GO" id="GO:0006508">
    <property type="term" value="P:proteolysis"/>
    <property type="evidence" value="ECO:0007669"/>
    <property type="project" value="UniProtKB-KW"/>
</dbReference>
<organism evidence="5">
    <name type="scientific">marine sediment metagenome</name>
    <dbReference type="NCBI Taxonomy" id="412755"/>
    <lineage>
        <taxon>unclassified sequences</taxon>
        <taxon>metagenomes</taxon>
        <taxon>ecological metagenomes</taxon>
    </lineage>
</organism>
<dbReference type="InterPro" id="IPR054613">
    <property type="entry name" value="Peptidase_S78_dom"/>
</dbReference>
<evidence type="ECO:0000256" key="1">
    <source>
        <dbReference type="ARBA" id="ARBA00022612"/>
    </source>
</evidence>
<evidence type="ECO:0000313" key="5">
    <source>
        <dbReference type="EMBL" id="KKM84797.1"/>
    </source>
</evidence>
<dbReference type="Pfam" id="PF04586">
    <property type="entry name" value="Peptidase_S78"/>
    <property type="match status" value="1"/>
</dbReference>
<protein>
    <recommendedName>
        <fullName evidence="4">Prohead serine protease domain-containing protein</fullName>
    </recommendedName>
</protein>
<evidence type="ECO:0000256" key="2">
    <source>
        <dbReference type="ARBA" id="ARBA00022670"/>
    </source>
</evidence>
<dbReference type="GO" id="GO:0008233">
    <property type="term" value="F:peptidase activity"/>
    <property type="evidence" value="ECO:0007669"/>
    <property type="project" value="UniProtKB-KW"/>
</dbReference>
<evidence type="ECO:0000259" key="4">
    <source>
        <dbReference type="Pfam" id="PF04586"/>
    </source>
</evidence>
<sequence>MEEIRKSSGLSNIIERRFYVDVELRVDDEAEGITGYAAVFNRYSEDLGFFKEKIQSGAFTKTIQENDIRALINHDPNLIIGRTKNKTLKLWEDDKGLGFNVKLPDTSYANDLKESISRKDITQNSFGFQTIQDEWSQDGKRRTLLEVKLFDVSPVVFPAYPQTSVKLRNGIDLREIDEALIRADRGNVIESDRSIFDKVIEIVNRNYEPITEPLEKHSEPIIEPVDSATLIRARLASMAIKKYF</sequence>
<keyword evidence="3" id="KW-0378">Hydrolase</keyword>
<proteinExistence type="predicted"/>
<accession>A0A0F9NU21</accession>
<feature type="domain" description="Prohead serine protease" evidence="4">
    <location>
        <begin position="22"/>
        <end position="167"/>
    </location>
</feature>
<dbReference type="NCBIfam" id="TIGR01543">
    <property type="entry name" value="proheadase_HK97"/>
    <property type="match status" value="1"/>
</dbReference>
<evidence type="ECO:0000256" key="3">
    <source>
        <dbReference type="ARBA" id="ARBA00022801"/>
    </source>
</evidence>
<reference evidence="5" key="1">
    <citation type="journal article" date="2015" name="Nature">
        <title>Complex archaea that bridge the gap between prokaryotes and eukaryotes.</title>
        <authorList>
            <person name="Spang A."/>
            <person name="Saw J.H."/>
            <person name="Jorgensen S.L."/>
            <person name="Zaremba-Niedzwiedzka K."/>
            <person name="Martijn J."/>
            <person name="Lind A.E."/>
            <person name="van Eijk R."/>
            <person name="Schleper C."/>
            <person name="Guy L."/>
            <person name="Ettema T.J."/>
        </authorList>
    </citation>
    <scope>NUCLEOTIDE SEQUENCE</scope>
</reference>
<dbReference type="AlphaFoldDB" id="A0A0F9NU21"/>
<dbReference type="InterPro" id="IPR006433">
    <property type="entry name" value="Prohead_protease"/>
</dbReference>
<gene>
    <name evidence="5" type="ORF">LCGC14_1295560</name>
</gene>
<keyword evidence="1" id="KW-1188">Viral release from host cell</keyword>
<comment type="caution">
    <text evidence="5">The sequence shown here is derived from an EMBL/GenBank/DDBJ whole genome shotgun (WGS) entry which is preliminary data.</text>
</comment>
<name>A0A0F9NU21_9ZZZZ</name>